<protein>
    <submittedName>
        <fullName evidence="1">Uncharacterized protein</fullName>
    </submittedName>
</protein>
<accession>A0A0A9GRR4</accession>
<name>A0A0A9GRR4_ARUDO</name>
<reference evidence="1" key="2">
    <citation type="journal article" date="2015" name="Data Brief">
        <title>Shoot transcriptome of the giant reed, Arundo donax.</title>
        <authorList>
            <person name="Barrero R.A."/>
            <person name="Guerrero F.D."/>
            <person name="Moolhuijzen P."/>
            <person name="Goolsby J.A."/>
            <person name="Tidwell J."/>
            <person name="Bellgard S.E."/>
            <person name="Bellgard M.I."/>
        </authorList>
    </citation>
    <scope>NUCLEOTIDE SEQUENCE</scope>
    <source>
        <tissue evidence="1">Shoot tissue taken approximately 20 cm above the soil surface</tissue>
    </source>
</reference>
<sequence>MLFFPTYAWIFQINQCKQLNCTTEIFLASLPPQTRNLHMLFSY</sequence>
<evidence type="ECO:0000313" key="1">
    <source>
        <dbReference type="EMBL" id="JAE27865.1"/>
    </source>
</evidence>
<dbReference type="EMBL" id="GBRH01170031">
    <property type="protein sequence ID" value="JAE27865.1"/>
    <property type="molecule type" value="Transcribed_RNA"/>
</dbReference>
<reference evidence="1" key="1">
    <citation type="submission" date="2014-09" db="EMBL/GenBank/DDBJ databases">
        <authorList>
            <person name="Magalhaes I.L.F."/>
            <person name="Oliveira U."/>
            <person name="Santos F.R."/>
            <person name="Vidigal T.H.D.A."/>
            <person name="Brescovit A.D."/>
            <person name="Santos A.J."/>
        </authorList>
    </citation>
    <scope>NUCLEOTIDE SEQUENCE</scope>
    <source>
        <tissue evidence="1">Shoot tissue taken approximately 20 cm above the soil surface</tissue>
    </source>
</reference>
<organism evidence="1">
    <name type="scientific">Arundo donax</name>
    <name type="common">Giant reed</name>
    <name type="synonym">Donax arundinaceus</name>
    <dbReference type="NCBI Taxonomy" id="35708"/>
    <lineage>
        <taxon>Eukaryota</taxon>
        <taxon>Viridiplantae</taxon>
        <taxon>Streptophyta</taxon>
        <taxon>Embryophyta</taxon>
        <taxon>Tracheophyta</taxon>
        <taxon>Spermatophyta</taxon>
        <taxon>Magnoliopsida</taxon>
        <taxon>Liliopsida</taxon>
        <taxon>Poales</taxon>
        <taxon>Poaceae</taxon>
        <taxon>PACMAD clade</taxon>
        <taxon>Arundinoideae</taxon>
        <taxon>Arundineae</taxon>
        <taxon>Arundo</taxon>
    </lineage>
</organism>
<dbReference type="AlphaFoldDB" id="A0A0A9GRR4"/>
<proteinExistence type="predicted"/>